<name>A0ABX2JJS2_9SPHN</name>
<protein>
    <submittedName>
        <fullName evidence="1">Uncharacterized protein</fullName>
    </submittedName>
</protein>
<keyword evidence="2" id="KW-1185">Reference proteome</keyword>
<accession>A0ABX2JJS2</accession>
<reference evidence="1 2" key="1">
    <citation type="submission" date="2020-06" db="EMBL/GenBank/DDBJ databases">
        <title>Sphingomonas hominis sp. nov., a member of the Sphingomonas, isolated from the hair of a 22-year-old girl.</title>
        <authorList>
            <person name="Zhang D.-F."/>
            <person name="Cui X.-W."/>
        </authorList>
    </citation>
    <scope>NUCLEOTIDE SEQUENCE [LARGE SCALE GENOMIC DNA]</scope>
    <source>
        <strain evidence="1 2">HHU CXW</strain>
    </source>
</reference>
<evidence type="ECO:0000313" key="2">
    <source>
        <dbReference type="Proteomes" id="UP000621447"/>
    </source>
</evidence>
<dbReference type="Proteomes" id="UP000621447">
    <property type="component" value="Unassembled WGS sequence"/>
</dbReference>
<dbReference type="RefSeq" id="WP_174192780.1">
    <property type="nucleotide sequence ID" value="NZ_JABULH010000002.1"/>
</dbReference>
<comment type="caution">
    <text evidence="1">The sequence shown here is derived from an EMBL/GenBank/DDBJ whole genome shotgun (WGS) entry which is preliminary data.</text>
</comment>
<organism evidence="1 2">
    <name type="scientific">Sphingomonas hominis</name>
    <dbReference type="NCBI Taxonomy" id="2741495"/>
    <lineage>
        <taxon>Bacteria</taxon>
        <taxon>Pseudomonadati</taxon>
        <taxon>Pseudomonadota</taxon>
        <taxon>Alphaproteobacteria</taxon>
        <taxon>Sphingomonadales</taxon>
        <taxon>Sphingomonadaceae</taxon>
        <taxon>Sphingomonas</taxon>
    </lineage>
</organism>
<evidence type="ECO:0000313" key="1">
    <source>
        <dbReference type="EMBL" id="NTS64709.1"/>
    </source>
</evidence>
<sequence length="70" mass="7121">MNWSRLFRSRWAALWWAGGVLLFAYDVASAAPDAGPPTAGAVSNSGMVTDVTGAPVNEADVAGLLNAAAS</sequence>
<dbReference type="EMBL" id="JABULH010000002">
    <property type="protein sequence ID" value="NTS64709.1"/>
    <property type="molecule type" value="Genomic_DNA"/>
</dbReference>
<proteinExistence type="predicted"/>
<gene>
    <name evidence="1" type="ORF">HRV97_06015</name>
</gene>